<evidence type="ECO:0000259" key="1">
    <source>
        <dbReference type="PROSITE" id="PS50878"/>
    </source>
</evidence>
<evidence type="ECO:0000313" key="3">
    <source>
        <dbReference type="Proteomes" id="UP000075243"/>
    </source>
</evidence>
<sequence length="73" mass="8488">MAISCLIFFADDVLLFAKAKRDQAMMMKKTLENFCNKLGIRVSLIKYQIESYLGFCIFKAETLEMILWTLLRG</sequence>
<organism evidence="2 3">
    <name type="scientific">Cajanus cajan</name>
    <name type="common">Pigeon pea</name>
    <name type="synonym">Cajanus indicus</name>
    <dbReference type="NCBI Taxonomy" id="3821"/>
    <lineage>
        <taxon>Eukaryota</taxon>
        <taxon>Viridiplantae</taxon>
        <taxon>Streptophyta</taxon>
        <taxon>Embryophyta</taxon>
        <taxon>Tracheophyta</taxon>
        <taxon>Spermatophyta</taxon>
        <taxon>Magnoliopsida</taxon>
        <taxon>eudicotyledons</taxon>
        <taxon>Gunneridae</taxon>
        <taxon>Pentapetalae</taxon>
        <taxon>rosids</taxon>
        <taxon>fabids</taxon>
        <taxon>Fabales</taxon>
        <taxon>Fabaceae</taxon>
        <taxon>Papilionoideae</taxon>
        <taxon>50 kb inversion clade</taxon>
        <taxon>NPAAA clade</taxon>
        <taxon>indigoferoid/millettioid clade</taxon>
        <taxon>Phaseoleae</taxon>
        <taxon>Cajanus</taxon>
    </lineage>
</organism>
<dbReference type="Proteomes" id="UP000075243">
    <property type="component" value="Unassembled WGS sequence"/>
</dbReference>
<protein>
    <recommendedName>
        <fullName evidence="1">Reverse transcriptase domain-containing protein</fullName>
    </recommendedName>
</protein>
<evidence type="ECO:0000313" key="2">
    <source>
        <dbReference type="EMBL" id="KYP34818.1"/>
    </source>
</evidence>
<reference evidence="2" key="1">
    <citation type="journal article" date="2012" name="Nat. Biotechnol.">
        <title>Draft genome sequence of pigeonpea (Cajanus cajan), an orphan legume crop of resource-poor farmers.</title>
        <authorList>
            <person name="Varshney R.K."/>
            <person name="Chen W."/>
            <person name="Li Y."/>
            <person name="Bharti A.K."/>
            <person name="Saxena R.K."/>
            <person name="Schlueter J.A."/>
            <person name="Donoghue M.T."/>
            <person name="Azam S."/>
            <person name="Fan G."/>
            <person name="Whaley A.M."/>
            <person name="Farmer A.D."/>
            <person name="Sheridan J."/>
            <person name="Iwata A."/>
            <person name="Tuteja R."/>
            <person name="Penmetsa R.V."/>
            <person name="Wu W."/>
            <person name="Upadhyaya H.D."/>
            <person name="Yang S.P."/>
            <person name="Shah T."/>
            <person name="Saxena K.B."/>
            <person name="Michael T."/>
            <person name="McCombie W.R."/>
            <person name="Yang B."/>
            <person name="Zhang G."/>
            <person name="Yang H."/>
            <person name="Wang J."/>
            <person name="Spillane C."/>
            <person name="Cook D.R."/>
            <person name="May G.D."/>
            <person name="Xu X."/>
            <person name="Jackson S.A."/>
        </authorList>
    </citation>
    <scope>NUCLEOTIDE SEQUENCE [LARGE SCALE GENOMIC DNA]</scope>
</reference>
<dbReference type="AlphaFoldDB" id="A0A151QWT5"/>
<dbReference type="InterPro" id="IPR000477">
    <property type="entry name" value="RT_dom"/>
</dbReference>
<keyword evidence="3" id="KW-1185">Reference proteome</keyword>
<dbReference type="EMBL" id="KQ484509">
    <property type="protein sequence ID" value="KYP34818.1"/>
    <property type="molecule type" value="Genomic_DNA"/>
</dbReference>
<proteinExistence type="predicted"/>
<gene>
    <name evidence="2" type="ORF">KK1_044180</name>
</gene>
<name>A0A151QWT5_CAJCA</name>
<feature type="domain" description="Reverse transcriptase" evidence="1">
    <location>
        <begin position="1"/>
        <end position="60"/>
    </location>
</feature>
<accession>A0A151QWT5</accession>
<dbReference type="PROSITE" id="PS50878">
    <property type="entry name" value="RT_POL"/>
    <property type="match status" value="1"/>
</dbReference>
<dbReference type="Gramene" id="C.cajan_42731.t">
    <property type="protein sequence ID" value="C.cajan_42731.t.cds1"/>
    <property type="gene ID" value="C.cajan_42731"/>
</dbReference>